<dbReference type="EC" id="1.17.4.1" evidence="2"/>
<proteinExistence type="inferred from homology"/>
<keyword evidence="4" id="KW-0547">Nucleotide-binding</keyword>
<evidence type="ECO:0000256" key="2">
    <source>
        <dbReference type="ARBA" id="ARBA00012274"/>
    </source>
</evidence>
<dbReference type="InterPro" id="IPR024434">
    <property type="entry name" value="TSCPD_dom"/>
</dbReference>
<evidence type="ECO:0000256" key="1">
    <source>
        <dbReference type="ARBA" id="ARBA00007405"/>
    </source>
</evidence>
<protein>
    <recommendedName>
        <fullName evidence="2">ribonucleoside-diphosphate reductase</fullName>
        <ecNumber evidence="2">1.17.4.1</ecNumber>
    </recommendedName>
</protein>
<feature type="domain" description="TSCPD" evidence="6">
    <location>
        <begin position="14"/>
        <end position="89"/>
    </location>
</feature>
<keyword evidence="8" id="KW-1185">Reference proteome</keyword>
<keyword evidence="3" id="KW-0237">DNA synthesis</keyword>
<dbReference type="EMBL" id="ONZG01000005">
    <property type="protein sequence ID" value="SPJ28662.1"/>
    <property type="molecule type" value="Genomic_DNA"/>
</dbReference>
<evidence type="ECO:0000256" key="3">
    <source>
        <dbReference type="ARBA" id="ARBA00022634"/>
    </source>
</evidence>
<organism evidence="7 8">
    <name type="scientific">Falsiruegeria mediterranea M17</name>
    <dbReference type="NCBI Taxonomy" id="1200281"/>
    <lineage>
        <taxon>Bacteria</taxon>
        <taxon>Pseudomonadati</taxon>
        <taxon>Pseudomonadota</taxon>
        <taxon>Alphaproteobacteria</taxon>
        <taxon>Rhodobacterales</taxon>
        <taxon>Roseobacteraceae</taxon>
        <taxon>Falsiruegeria</taxon>
    </lineage>
</organism>
<dbReference type="OrthoDB" id="8479142at2"/>
<dbReference type="AlphaFoldDB" id="A0A2R8C8D4"/>
<accession>A0A2R8C8D4</accession>
<dbReference type="Pfam" id="PF12637">
    <property type="entry name" value="TSCPD"/>
    <property type="match status" value="1"/>
</dbReference>
<comment type="catalytic activity">
    <reaction evidence="5">
        <text>a 2'-deoxyribonucleoside 5'-diphosphate + [thioredoxin]-disulfide + H2O = a ribonucleoside 5'-diphosphate + [thioredoxin]-dithiol</text>
        <dbReference type="Rhea" id="RHEA:23252"/>
        <dbReference type="Rhea" id="RHEA-COMP:10698"/>
        <dbReference type="Rhea" id="RHEA-COMP:10700"/>
        <dbReference type="ChEBI" id="CHEBI:15377"/>
        <dbReference type="ChEBI" id="CHEBI:29950"/>
        <dbReference type="ChEBI" id="CHEBI:50058"/>
        <dbReference type="ChEBI" id="CHEBI:57930"/>
        <dbReference type="ChEBI" id="CHEBI:73316"/>
        <dbReference type="EC" id="1.17.4.1"/>
    </reaction>
</comment>
<evidence type="ECO:0000256" key="4">
    <source>
        <dbReference type="ARBA" id="ARBA00022741"/>
    </source>
</evidence>
<evidence type="ECO:0000313" key="7">
    <source>
        <dbReference type="EMBL" id="SPJ28662.1"/>
    </source>
</evidence>
<gene>
    <name evidence="7" type="ORF">TRM7615_02165</name>
</gene>
<dbReference type="Proteomes" id="UP000244898">
    <property type="component" value="Unassembled WGS sequence"/>
</dbReference>
<dbReference type="RefSeq" id="WP_108787328.1">
    <property type="nucleotide sequence ID" value="NZ_ONZG01000005.1"/>
</dbReference>
<sequence length="116" mass="12303">MKDLEVQTGRERLPPRRSSVTETILWGNHAINVTFGFNAHGRIAEVFAGNGDGNDLAHLTNDAAIVLSIALQQGVSLTQLNHSLGTVPAWDGADAPASLIGAIVAHAITLEQELWA</sequence>
<evidence type="ECO:0000259" key="6">
    <source>
        <dbReference type="Pfam" id="PF12637"/>
    </source>
</evidence>
<reference evidence="8" key="1">
    <citation type="submission" date="2018-03" db="EMBL/GenBank/DDBJ databases">
        <authorList>
            <person name="Rodrigo-Torres L."/>
            <person name="Arahal R. D."/>
            <person name="Lucena T."/>
        </authorList>
    </citation>
    <scope>NUCLEOTIDE SEQUENCE [LARGE SCALE GENOMIC DNA]</scope>
    <source>
        <strain evidence="8">CECT 7615</strain>
    </source>
</reference>
<evidence type="ECO:0000313" key="8">
    <source>
        <dbReference type="Proteomes" id="UP000244898"/>
    </source>
</evidence>
<evidence type="ECO:0000256" key="5">
    <source>
        <dbReference type="ARBA" id="ARBA00047754"/>
    </source>
</evidence>
<name>A0A2R8C8D4_9RHOB</name>
<comment type="similarity">
    <text evidence="1">Belongs to the ribonucleoside diphosphate reductase class-2 family.</text>
</comment>